<dbReference type="Proteomes" id="UP001611251">
    <property type="component" value="Unassembled WGS sequence"/>
</dbReference>
<comment type="pathway">
    <text evidence="7">Cofactor biosynthesis; tetrahydrofolate biosynthesis; 4-aminobenzoate from chorismate: step 2/2.</text>
</comment>
<evidence type="ECO:0000256" key="3">
    <source>
        <dbReference type="ARBA" id="ARBA00011738"/>
    </source>
</evidence>
<dbReference type="PANTHER" id="PTHR42743">
    <property type="entry name" value="AMINO-ACID AMINOTRANSFERASE"/>
    <property type="match status" value="1"/>
</dbReference>
<dbReference type="InterPro" id="IPR043131">
    <property type="entry name" value="BCAT-like_N"/>
</dbReference>
<evidence type="ECO:0000256" key="4">
    <source>
        <dbReference type="ARBA" id="ARBA00022898"/>
    </source>
</evidence>
<dbReference type="Pfam" id="PF01063">
    <property type="entry name" value="Aminotran_4"/>
    <property type="match status" value="1"/>
</dbReference>
<keyword evidence="5" id="KW-0289">Folate biosynthesis</keyword>
<dbReference type="Gene3D" id="3.30.470.10">
    <property type="match status" value="1"/>
</dbReference>
<name>A0ABW7PVW1_9GAMM</name>
<gene>
    <name evidence="11" type="primary">pabC</name>
    <name evidence="11" type="ORF">ABU178_08130</name>
</gene>
<dbReference type="NCBIfam" id="NF004761">
    <property type="entry name" value="PRK06092.1"/>
    <property type="match status" value="1"/>
</dbReference>
<comment type="subunit">
    <text evidence="3">Homodimer.</text>
</comment>
<dbReference type="SUPFAM" id="SSF56752">
    <property type="entry name" value="D-aminoacid aminotransferase-like PLP-dependent enzymes"/>
    <property type="match status" value="1"/>
</dbReference>
<dbReference type="EMBL" id="JBGFSN010000004">
    <property type="protein sequence ID" value="MFH8134139.1"/>
    <property type="molecule type" value="Genomic_DNA"/>
</dbReference>
<evidence type="ECO:0000256" key="2">
    <source>
        <dbReference type="ARBA" id="ARBA00009320"/>
    </source>
</evidence>
<protein>
    <recommendedName>
        <fullName evidence="8 10">Aminodeoxychorismate lyase</fullName>
        <ecNumber evidence="8 10">4.1.3.38</ecNumber>
    </recommendedName>
</protein>
<evidence type="ECO:0000256" key="1">
    <source>
        <dbReference type="ARBA" id="ARBA00001933"/>
    </source>
</evidence>
<organism evidence="11 12">
    <name type="scientific">Pantoea osteomyelitidis</name>
    <dbReference type="NCBI Taxonomy" id="3230026"/>
    <lineage>
        <taxon>Bacteria</taxon>
        <taxon>Pseudomonadati</taxon>
        <taxon>Pseudomonadota</taxon>
        <taxon>Gammaproteobacteria</taxon>
        <taxon>Enterobacterales</taxon>
        <taxon>Erwiniaceae</taxon>
        <taxon>Pantoea</taxon>
    </lineage>
</organism>
<keyword evidence="6 11" id="KW-0456">Lyase</keyword>
<evidence type="ECO:0000256" key="7">
    <source>
        <dbReference type="ARBA" id="ARBA00035633"/>
    </source>
</evidence>
<dbReference type="GO" id="GO:0008696">
    <property type="term" value="F:4-amino-4-deoxychorismate lyase activity"/>
    <property type="evidence" value="ECO:0007669"/>
    <property type="project" value="UniProtKB-EC"/>
</dbReference>
<comment type="catalytic activity">
    <reaction evidence="9">
        <text>4-amino-4-deoxychorismate = 4-aminobenzoate + pyruvate + H(+)</text>
        <dbReference type="Rhea" id="RHEA:16201"/>
        <dbReference type="ChEBI" id="CHEBI:15361"/>
        <dbReference type="ChEBI" id="CHEBI:15378"/>
        <dbReference type="ChEBI" id="CHEBI:17836"/>
        <dbReference type="ChEBI" id="CHEBI:58406"/>
        <dbReference type="EC" id="4.1.3.38"/>
    </reaction>
</comment>
<dbReference type="Gene3D" id="3.20.10.10">
    <property type="entry name" value="D-amino Acid Aminotransferase, subunit A, domain 2"/>
    <property type="match status" value="1"/>
</dbReference>
<keyword evidence="4" id="KW-0663">Pyridoxal phosphate</keyword>
<dbReference type="InterPro" id="IPR036038">
    <property type="entry name" value="Aminotransferase-like"/>
</dbReference>
<proteinExistence type="inferred from homology"/>
<dbReference type="InterPro" id="IPR043132">
    <property type="entry name" value="BCAT-like_C"/>
</dbReference>
<dbReference type="InterPro" id="IPR001544">
    <property type="entry name" value="Aminotrans_IV"/>
</dbReference>
<dbReference type="EC" id="4.1.3.38" evidence="8 10"/>
<dbReference type="NCBIfam" id="TIGR03461">
    <property type="entry name" value="pabC_Proteo"/>
    <property type="match status" value="1"/>
</dbReference>
<sequence>MWINGREQATLFAGDRAVQFGDGCFTTAAVNNGRILQLSAHMQRLREGCQRLLIGQVDWLQLGQEMQQLAEPQQQAVLKVIISRGQGGRGYSMTGCGEATRILSLAPYPQHYQALRSTGVKLTLSPIALARSRLLAGIKHLNRLEQVLIRAHLDQSDADEALVLDTEGRVVECCAANLFWRKGGQVFTPSVEQAGVDGTMRRYLMAQMMQSGQTCHVVSVGKDVVLDADEVVICNALMPVLPVRELDDKRYTGRSLFDLLYASCNKMEAK</sequence>
<dbReference type="InterPro" id="IPR050571">
    <property type="entry name" value="Class-IV_PLP-Dep_Aminotrnsfr"/>
</dbReference>
<evidence type="ECO:0000313" key="11">
    <source>
        <dbReference type="EMBL" id="MFH8134139.1"/>
    </source>
</evidence>
<evidence type="ECO:0000256" key="8">
    <source>
        <dbReference type="ARBA" id="ARBA00035676"/>
    </source>
</evidence>
<comment type="caution">
    <text evidence="11">The sequence shown here is derived from an EMBL/GenBank/DDBJ whole genome shotgun (WGS) entry which is preliminary data.</text>
</comment>
<evidence type="ECO:0000256" key="5">
    <source>
        <dbReference type="ARBA" id="ARBA00022909"/>
    </source>
</evidence>
<comment type="similarity">
    <text evidence="2">Belongs to the class-IV pyridoxal-phosphate-dependent aminotransferase family.</text>
</comment>
<evidence type="ECO:0000313" key="12">
    <source>
        <dbReference type="Proteomes" id="UP001611251"/>
    </source>
</evidence>
<dbReference type="InterPro" id="IPR017824">
    <property type="entry name" value="Aminodeoxychorismate_lyase_IV"/>
</dbReference>
<dbReference type="CDD" id="cd01559">
    <property type="entry name" value="ADCL_like"/>
    <property type="match status" value="1"/>
</dbReference>
<keyword evidence="12" id="KW-1185">Reference proteome</keyword>
<comment type="cofactor">
    <cofactor evidence="1">
        <name>pyridoxal 5'-phosphate</name>
        <dbReference type="ChEBI" id="CHEBI:597326"/>
    </cofactor>
</comment>
<accession>A0ABW7PVW1</accession>
<reference evidence="11 12" key="1">
    <citation type="submission" date="2024-08" db="EMBL/GenBank/DDBJ databases">
        <title>Pantoea ronii - a newly identified human opportunistic pathogen.</title>
        <authorList>
            <person name="Keidar-Friedman D."/>
            <person name="Sorek N."/>
            <person name="Leshin-Carmel D."/>
            <person name="Tsur A."/>
            <person name="Amsalem M."/>
            <person name="Tolkach D."/>
            <person name="Brosh-Nissimov T."/>
        </authorList>
    </citation>
    <scope>NUCLEOTIDE SEQUENCE [LARGE SCALE GENOMIC DNA]</scope>
    <source>
        <strain evidence="11 12">AA23256</strain>
    </source>
</reference>
<dbReference type="PANTHER" id="PTHR42743:SF2">
    <property type="entry name" value="AMINODEOXYCHORISMATE LYASE"/>
    <property type="match status" value="1"/>
</dbReference>
<evidence type="ECO:0000256" key="9">
    <source>
        <dbReference type="ARBA" id="ARBA00049529"/>
    </source>
</evidence>
<evidence type="ECO:0000256" key="10">
    <source>
        <dbReference type="NCBIfam" id="TIGR03461"/>
    </source>
</evidence>
<evidence type="ECO:0000256" key="6">
    <source>
        <dbReference type="ARBA" id="ARBA00023239"/>
    </source>
</evidence>